<sequence length="59" mass="6560">MFNNLLTSIGVGTISADTRIENNVNYENDLIKGVVILKGGNADQKVNKMEIILIERIQK</sequence>
<dbReference type="AlphaFoldDB" id="A0A2T4PQB6"/>
<dbReference type="Proteomes" id="UP000241209">
    <property type="component" value="Unassembled WGS sequence"/>
</dbReference>
<accession>A0A2T4PQB6</accession>
<evidence type="ECO:0000313" key="1">
    <source>
        <dbReference type="EMBL" id="PTI27754.1"/>
    </source>
</evidence>
<reference evidence="1 2" key="1">
    <citation type="journal article" date="2016" name="Front. Microbiol.">
        <title>Comprehensive Phylogenetic Analysis of Bovine Non-aureus Staphylococci Species Based on Whole-Genome Sequencing.</title>
        <authorList>
            <person name="Naushad S."/>
            <person name="Barkema H.W."/>
            <person name="Luby C."/>
            <person name="Condas L.A."/>
            <person name="Nobrega D.B."/>
            <person name="Carson D.A."/>
            <person name="De Buck J."/>
        </authorList>
    </citation>
    <scope>NUCLEOTIDE SEQUENCE [LARGE SCALE GENOMIC DNA]</scope>
    <source>
        <strain evidence="1 2">SNUC 2204</strain>
    </source>
</reference>
<dbReference type="RefSeq" id="WP_107557414.1">
    <property type="nucleotide sequence ID" value="NZ_PZFK01000044.1"/>
</dbReference>
<dbReference type="InterPro" id="IPR009776">
    <property type="entry name" value="Spore_0_M"/>
</dbReference>
<protein>
    <submittedName>
        <fullName evidence="1">Uncharacterized protein</fullName>
    </submittedName>
</protein>
<comment type="caution">
    <text evidence="1">The sequence shown here is derived from an EMBL/GenBank/DDBJ whole genome shotgun (WGS) entry which is preliminary data.</text>
</comment>
<dbReference type="EMBL" id="PZFK01000044">
    <property type="protein sequence ID" value="PTI27754.1"/>
    <property type="molecule type" value="Genomic_DNA"/>
</dbReference>
<evidence type="ECO:0000313" key="2">
    <source>
        <dbReference type="Proteomes" id="UP000241209"/>
    </source>
</evidence>
<proteinExistence type="predicted"/>
<organism evidence="1 2">
    <name type="scientific">Mammaliicoccus vitulinus</name>
    <dbReference type="NCBI Taxonomy" id="71237"/>
    <lineage>
        <taxon>Bacteria</taxon>
        <taxon>Bacillati</taxon>
        <taxon>Bacillota</taxon>
        <taxon>Bacilli</taxon>
        <taxon>Bacillales</taxon>
        <taxon>Staphylococcaceae</taxon>
        <taxon>Mammaliicoccus</taxon>
    </lineage>
</organism>
<dbReference type="Pfam" id="PF07070">
    <property type="entry name" value="Spo0M"/>
    <property type="match status" value="1"/>
</dbReference>
<gene>
    <name evidence="1" type="ORF">BU072_12875</name>
</gene>
<name>A0A2T4PQB6_9STAP</name>